<dbReference type="Proteomes" id="UP000188729">
    <property type="component" value="Unassembled WGS sequence"/>
</dbReference>
<reference evidence="1 2" key="1">
    <citation type="submission" date="2016-11" db="EMBL/GenBank/DDBJ databases">
        <title>Genome sequence of Sphingomonas jeddahensis G39.</title>
        <authorList>
            <person name="Poehlein A."/>
            <person name="Wuebbeler J.H."/>
            <person name="Steinbuechel A."/>
            <person name="Daniel R."/>
        </authorList>
    </citation>
    <scope>NUCLEOTIDE SEQUENCE [LARGE SCALE GENOMIC DNA]</scope>
    <source>
        <strain evidence="1 2">G39</strain>
    </source>
</reference>
<dbReference type="EMBL" id="MPSB01000004">
    <property type="protein sequence ID" value="ONF96560.1"/>
    <property type="molecule type" value="Genomic_DNA"/>
</dbReference>
<evidence type="ECO:0000313" key="2">
    <source>
        <dbReference type="Proteomes" id="UP000188729"/>
    </source>
</evidence>
<organism evidence="1 2">
    <name type="scientific">Sphingomonas jeddahensis</name>
    <dbReference type="NCBI Taxonomy" id="1915074"/>
    <lineage>
        <taxon>Bacteria</taxon>
        <taxon>Pseudomonadati</taxon>
        <taxon>Pseudomonadota</taxon>
        <taxon>Alphaproteobacteria</taxon>
        <taxon>Sphingomonadales</taxon>
        <taxon>Sphingomonadaceae</taxon>
        <taxon>Sphingomonas</taxon>
    </lineage>
</organism>
<accession>A0A1V2EVE1</accession>
<sequence length="37" mass="3786">MMLRSAFMIRSAFLAVTAFATTCGLLAYVDAAASGVG</sequence>
<gene>
    <name evidence="1" type="ORF">SPHI_13460</name>
</gene>
<comment type="caution">
    <text evidence="1">The sequence shown here is derived from an EMBL/GenBank/DDBJ whole genome shotgun (WGS) entry which is preliminary data.</text>
</comment>
<protein>
    <submittedName>
        <fullName evidence="1">Uncharacterized protein</fullName>
    </submittedName>
</protein>
<keyword evidence="2" id="KW-1185">Reference proteome</keyword>
<proteinExistence type="predicted"/>
<evidence type="ECO:0000313" key="1">
    <source>
        <dbReference type="EMBL" id="ONF96560.1"/>
    </source>
</evidence>
<name>A0A1V2EVE1_9SPHN</name>
<dbReference type="AlphaFoldDB" id="A0A1V2EVE1"/>
<dbReference type="STRING" id="1915074.SPHI_13460"/>